<evidence type="ECO:0000313" key="4">
    <source>
        <dbReference type="EMBL" id="BBY49123.1"/>
    </source>
</evidence>
<dbReference type="InterPro" id="IPR000408">
    <property type="entry name" value="Reg_chr_condens"/>
</dbReference>
<feature type="region of interest" description="Disordered" evidence="1">
    <location>
        <begin position="36"/>
        <end position="223"/>
    </location>
</feature>
<dbReference type="KEGG" id="marz:MARA_25910"/>
<proteinExistence type="predicted"/>
<dbReference type="Gene3D" id="2.130.10.30">
    <property type="entry name" value="Regulator of chromosome condensation 1/beta-lactamase-inhibitor protein II"/>
    <property type="match status" value="2"/>
</dbReference>
<dbReference type="GO" id="GO:0005509">
    <property type="term" value="F:calcium ion binding"/>
    <property type="evidence" value="ECO:0007669"/>
    <property type="project" value="InterPro"/>
</dbReference>
<protein>
    <recommendedName>
        <fullName evidence="3">Cadherin domain-containing protein</fullName>
    </recommendedName>
</protein>
<evidence type="ECO:0000259" key="3">
    <source>
        <dbReference type="PROSITE" id="PS50268"/>
    </source>
</evidence>
<keyword evidence="5" id="KW-1185">Reference proteome</keyword>
<feature type="compositionally biased region" description="Polar residues" evidence="1">
    <location>
        <begin position="171"/>
        <end position="183"/>
    </location>
</feature>
<dbReference type="GO" id="GO:0016020">
    <property type="term" value="C:membrane"/>
    <property type="evidence" value="ECO:0007669"/>
    <property type="project" value="InterPro"/>
</dbReference>
<dbReference type="GO" id="GO:0007156">
    <property type="term" value="P:homophilic cell adhesion via plasma membrane adhesion molecules"/>
    <property type="evidence" value="ECO:0007669"/>
    <property type="project" value="InterPro"/>
</dbReference>
<dbReference type="InterPro" id="IPR010221">
    <property type="entry name" value="VCBS_dom"/>
</dbReference>
<dbReference type="GO" id="GO:0005085">
    <property type="term" value="F:guanyl-nucleotide exchange factor activity"/>
    <property type="evidence" value="ECO:0007669"/>
    <property type="project" value="TreeGrafter"/>
</dbReference>
<dbReference type="EMBL" id="AP022593">
    <property type="protein sequence ID" value="BBY49123.1"/>
    <property type="molecule type" value="Genomic_DNA"/>
</dbReference>
<feature type="compositionally biased region" description="Low complexity" evidence="1">
    <location>
        <begin position="70"/>
        <end position="89"/>
    </location>
</feature>
<name>A0A7I7RX82_9MYCO</name>
<dbReference type="Gene3D" id="2.60.40.2810">
    <property type="match status" value="2"/>
</dbReference>
<feature type="compositionally biased region" description="Polar residues" evidence="1">
    <location>
        <begin position="200"/>
        <end position="214"/>
    </location>
</feature>
<sequence length="1171" mass="117297">MVIMGFSHHVGRVGALAVALGIGTAVAFPATALADDGAASASSDGPAARPSSPDAPGAPTGDDAQSAGEGTTTGPTSTTTSRTPSDDPSAAPGRGEGTSTPAPGTVSAQTNTGTNRADDDGSTNEGPGPGAGEPPAVEDIVIEESPATSGSPTPVSPQETAPTTPAPLADSPTSLDDASSTGSEVAAAAPTAIRPAPAPVTQTAQTVRVDTAQPTPRADVTATPRVTVAPVSAASTVTTTAFAPAPSLGPIGTLLAAPAAFVGTVLNAVLTPFLGGAPAAPAQPTLLWAVLAFVRREIQRTFFNSTPIATNQSVTLTLPSTGSVSVPIPLSGTDADGDRLTYTVPARGTLGGPAHGTVTVDQATGTFRYDPDDAFALTGGTDTFTYTVSDAAARRTLFGIPLSFSPTSSTATVTLAVNGVGQAPVTRPDTLTVAEETPGIVDVLANDDDPNGDALTLTGVTTPSHGVATFGPGGLVTYAPARDFAGIETLTYTVSDGTGRTTSGTLTITVTGVNDPPLATDDTTTVAENGTVVIDVLANDTDVDDTLDPSSVTVVAGPAHGTVTVDRVTGRITYVNDGDEATPDTFTYTVADRAGATSNTATVTVGIAGVNDAPVAGGAQTVTVREGTATTITLTGTDADGDTLTFTIITPPGHGTLGPVVRVDATTATVVYTPDANYTGADTFTYTVGDGTTTAIAPATVSLRGVAVPPPVASTDSAIVAQGTPTTIDVLANDSHAGGVTLAVTGVSQPTNGTATFTASGVTYAPRAGFYGTDTFTYTVSNGTTTSVGTVTVTVDAAPVFLEVKDLSSTDWVIQPLYFDPEGKPVTATVTGGAHLEITPDRIGDLIFGYRVRVTDAAWASRHIGETVTVTLTVDDGVNAPLVQLIEVGAVGNVRGVGLNFSKQLVIPALPVGMQYTAVAGGDGYSVLLRSDGSVLVAGVRQTPFTIPPLPTGMTYTAVAAGYDTVVLLRSDGQVFATGDNEYGQLNIPPGTYTQISAGGGHVLALRADGTVVGAGTNLDGQLTIPAPPAGVVYTGVSAGDYHSVFLRSDGQAVSTDPLIKVPVLPDGVRYTQVASGADGTVFLRSDGQAVLSDLDGIDMMPALPDGVVYTAVAAAQGHVVLLRSDGTAIGVGRNREGQLNIPVPANGNHYTAIGAGYFHTLLIEAPSTTV</sequence>
<evidence type="ECO:0000256" key="1">
    <source>
        <dbReference type="SAM" id="MobiDB-lite"/>
    </source>
</evidence>
<geneLocation type="plasmid" evidence="5">
    <name>pjcm18538 dna</name>
</geneLocation>
<evidence type="ECO:0000313" key="5">
    <source>
        <dbReference type="Proteomes" id="UP000467428"/>
    </source>
</evidence>
<dbReference type="InterPro" id="IPR009091">
    <property type="entry name" value="RCC1/BLIP-II"/>
</dbReference>
<organism evidence="4 5">
    <name type="scientific">Mycolicibacterium arabiense</name>
    <dbReference type="NCBI Taxonomy" id="1286181"/>
    <lineage>
        <taxon>Bacteria</taxon>
        <taxon>Bacillati</taxon>
        <taxon>Actinomycetota</taxon>
        <taxon>Actinomycetes</taxon>
        <taxon>Mycobacteriales</taxon>
        <taxon>Mycobacteriaceae</taxon>
        <taxon>Mycolicibacterium</taxon>
    </lineage>
</organism>
<feature type="chain" id="PRO_5029866122" description="Cadherin domain-containing protein" evidence="2">
    <location>
        <begin position="35"/>
        <end position="1171"/>
    </location>
</feature>
<dbReference type="SUPFAM" id="SSF50985">
    <property type="entry name" value="RCC1/BLIP-II"/>
    <property type="match status" value="1"/>
</dbReference>
<reference evidence="4 5" key="1">
    <citation type="journal article" date="2019" name="Emerg. Microbes Infect.">
        <title>Comprehensive subspecies identification of 175 nontuberculous mycobacteria species based on 7547 genomic profiles.</title>
        <authorList>
            <person name="Matsumoto Y."/>
            <person name="Kinjo T."/>
            <person name="Motooka D."/>
            <person name="Nabeya D."/>
            <person name="Jung N."/>
            <person name="Uechi K."/>
            <person name="Horii T."/>
            <person name="Iida T."/>
            <person name="Fujita J."/>
            <person name="Nakamura S."/>
        </authorList>
    </citation>
    <scope>NUCLEOTIDE SEQUENCE [LARGE SCALE GENOMIC DNA]</scope>
    <source>
        <strain evidence="4 5">JCM 18538</strain>
    </source>
</reference>
<keyword evidence="2" id="KW-0732">Signal</keyword>
<feature type="compositionally biased region" description="Low complexity" evidence="1">
    <location>
        <begin position="36"/>
        <end position="59"/>
    </location>
</feature>
<dbReference type="InterPro" id="IPR051553">
    <property type="entry name" value="Ran_GTPase-activating"/>
</dbReference>
<dbReference type="Proteomes" id="UP000467428">
    <property type="component" value="Chromosome"/>
</dbReference>
<dbReference type="Pfam" id="PF13540">
    <property type="entry name" value="RCC1_2"/>
    <property type="match status" value="2"/>
</dbReference>
<feature type="compositionally biased region" description="Low complexity" evidence="1">
    <location>
        <begin position="186"/>
        <end position="195"/>
    </location>
</feature>
<dbReference type="NCBIfam" id="NF012211">
    <property type="entry name" value="tand_rpt_95"/>
    <property type="match status" value="4"/>
</dbReference>
<feature type="domain" description="Cadherin" evidence="3">
    <location>
        <begin position="530"/>
        <end position="616"/>
    </location>
</feature>
<evidence type="ECO:0000256" key="2">
    <source>
        <dbReference type="SAM" id="SignalP"/>
    </source>
</evidence>
<dbReference type="PANTHER" id="PTHR45982:SF1">
    <property type="entry name" value="REGULATOR OF CHROMOSOME CONDENSATION"/>
    <property type="match status" value="1"/>
</dbReference>
<feature type="signal peptide" evidence="2">
    <location>
        <begin position="1"/>
        <end position="34"/>
    </location>
</feature>
<dbReference type="PANTHER" id="PTHR45982">
    <property type="entry name" value="REGULATOR OF CHROMOSOME CONDENSATION"/>
    <property type="match status" value="1"/>
</dbReference>
<feature type="compositionally biased region" description="Polar residues" evidence="1">
    <location>
        <begin position="97"/>
        <end position="115"/>
    </location>
</feature>
<feature type="compositionally biased region" description="Polar residues" evidence="1">
    <location>
        <begin position="146"/>
        <end position="163"/>
    </location>
</feature>
<dbReference type="InterPro" id="IPR002126">
    <property type="entry name" value="Cadherin-like_dom"/>
</dbReference>
<dbReference type="AlphaFoldDB" id="A0A7I7RX82"/>
<dbReference type="PROSITE" id="PS50012">
    <property type="entry name" value="RCC1_3"/>
    <property type="match status" value="2"/>
</dbReference>
<dbReference type="Pfam" id="PF17963">
    <property type="entry name" value="Big_9"/>
    <property type="match status" value="5"/>
</dbReference>
<dbReference type="NCBIfam" id="TIGR01965">
    <property type="entry name" value="VCBS_repeat"/>
    <property type="match status" value="1"/>
</dbReference>
<dbReference type="CDD" id="cd11304">
    <property type="entry name" value="Cadherin_repeat"/>
    <property type="match status" value="1"/>
</dbReference>
<dbReference type="GO" id="GO:0005737">
    <property type="term" value="C:cytoplasm"/>
    <property type="evidence" value="ECO:0007669"/>
    <property type="project" value="TreeGrafter"/>
</dbReference>
<dbReference type="Gene3D" id="2.60.40.3440">
    <property type="match status" value="3"/>
</dbReference>
<accession>A0A7I7RX82</accession>
<dbReference type="PROSITE" id="PS50268">
    <property type="entry name" value="CADHERIN_2"/>
    <property type="match status" value="1"/>
</dbReference>
<gene>
    <name evidence="4" type="ORF">MARA_25910</name>
</gene>